<dbReference type="GO" id="GO:0046872">
    <property type="term" value="F:metal ion binding"/>
    <property type="evidence" value="ECO:0007669"/>
    <property type="project" value="UniProtKB-KW"/>
</dbReference>
<feature type="domain" description="Cytochrome c" evidence="8">
    <location>
        <begin position="177"/>
        <end position="265"/>
    </location>
</feature>
<keyword evidence="2 6" id="KW-0349">Heme</keyword>
<dbReference type="PROSITE" id="PS51007">
    <property type="entry name" value="CYTC"/>
    <property type="match status" value="1"/>
</dbReference>
<dbReference type="PANTHER" id="PTHR37823:SF1">
    <property type="entry name" value="CYTOCHROME C-553-LIKE"/>
    <property type="match status" value="1"/>
</dbReference>
<feature type="signal peptide" evidence="7">
    <location>
        <begin position="1"/>
        <end position="18"/>
    </location>
</feature>
<dbReference type="EMBL" id="JABAIM010000004">
    <property type="protein sequence ID" value="NLR76731.1"/>
    <property type="molecule type" value="Genomic_DNA"/>
</dbReference>
<dbReference type="Proteomes" id="UP000587991">
    <property type="component" value="Unassembled WGS sequence"/>
</dbReference>
<keyword evidence="4" id="KW-0249">Electron transport</keyword>
<reference evidence="9 10" key="1">
    <citation type="submission" date="2020-04" db="EMBL/GenBank/DDBJ databases">
        <title>Draft genome of Leeia sp. IMCC25680.</title>
        <authorList>
            <person name="Song J."/>
            <person name="Cho J.-C."/>
        </authorList>
    </citation>
    <scope>NUCLEOTIDE SEQUENCE [LARGE SCALE GENOMIC DNA]</scope>
    <source>
        <strain evidence="9 10">IMCC25680</strain>
    </source>
</reference>
<feature type="chain" id="PRO_5032425287" evidence="7">
    <location>
        <begin position="19"/>
        <end position="271"/>
    </location>
</feature>
<keyword evidence="1" id="KW-0813">Transport</keyword>
<proteinExistence type="predicted"/>
<organism evidence="9 10">
    <name type="scientific">Leeia aquatica</name>
    <dbReference type="NCBI Taxonomy" id="2725557"/>
    <lineage>
        <taxon>Bacteria</taxon>
        <taxon>Pseudomonadati</taxon>
        <taxon>Pseudomonadota</taxon>
        <taxon>Betaproteobacteria</taxon>
        <taxon>Neisseriales</taxon>
        <taxon>Leeiaceae</taxon>
        <taxon>Leeia</taxon>
    </lineage>
</organism>
<dbReference type="GO" id="GO:0020037">
    <property type="term" value="F:heme binding"/>
    <property type="evidence" value="ECO:0007669"/>
    <property type="project" value="InterPro"/>
</dbReference>
<keyword evidence="3 6" id="KW-0479">Metal-binding</keyword>
<dbReference type="AlphaFoldDB" id="A0A847S4R2"/>
<keyword evidence="5 6" id="KW-0408">Iron</keyword>
<dbReference type="PANTHER" id="PTHR37823">
    <property type="entry name" value="CYTOCHROME C-553-LIKE"/>
    <property type="match status" value="1"/>
</dbReference>
<dbReference type="GO" id="GO:0009055">
    <property type="term" value="F:electron transfer activity"/>
    <property type="evidence" value="ECO:0007669"/>
    <property type="project" value="InterPro"/>
</dbReference>
<sequence length="271" mass="30065">MWRLFCVFLLCCSGPLLAAPALTLKSARQTVTYELATLQEQPGLSAITIPNDIAYNRSMQYQALPLAPLLRQAGFQPGDQLRLVALDGFAMTADASPFLNEQGAQAWLAVESPQAPWPPLKPGKPGAGPLYVVWTHPEQGKITAEMWPYQLAMIDRVAPLEERFPMLLPDAALPRQGAVWQGFAHFKQHCLACHSLNQGGDARLGPDLNVPYNPTEYLGERFLRQLIRDPKSVRWWEKGQMPALSAQSLSDAQLGELLQYLQHMAGRKVTP</sequence>
<evidence type="ECO:0000313" key="9">
    <source>
        <dbReference type="EMBL" id="NLR76731.1"/>
    </source>
</evidence>
<dbReference type="InterPro" id="IPR009056">
    <property type="entry name" value="Cyt_c-like_dom"/>
</dbReference>
<evidence type="ECO:0000256" key="3">
    <source>
        <dbReference type="ARBA" id="ARBA00022723"/>
    </source>
</evidence>
<name>A0A847S4R2_9NEIS</name>
<protein>
    <submittedName>
        <fullName evidence="9">Cytochrome c</fullName>
    </submittedName>
</protein>
<dbReference type="RefSeq" id="WP_168878392.1">
    <property type="nucleotide sequence ID" value="NZ_JABAIM010000004.1"/>
</dbReference>
<keyword evidence="7" id="KW-0732">Signal</keyword>
<dbReference type="InterPro" id="IPR051811">
    <property type="entry name" value="Cytochrome_c550/c551-like"/>
</dbReference>
<dbReference type="SUPFAM" id="SSF46626">
    <property type="entry name" value="Cytochrome c"/>
    <property type="match status" value="1"/>
</dbReference>
<keyword evidence="10" id="KW-1185">Reference proteome</keyword>
<evidence type="ECO:0000313" key="10">
    <source>
        <dbReference type="Proteomes" id="UP000587991"/>
    </source>
</evidence>
<accession>A0A847S4R2</accession>
<dbReference type="Pfam" id="PF13442">
    <property type="entry name" value="Cytochrome_CBB3"/>
    <property type="match status" value="1"/>
</dbReference>
<evidence type="ECO:0000256" key="6">
    <source>
        <dbReference type="PROSITE-ProRule" id="PRU00433"/>
    </source>
</evidence>
<evidence type="ECO:0000256" key="2">
    <source>
        <dbReference type="ARBA" id="ARBA00022617"/>
    </source>
</evidence>
<evidence type="ECO:0000256" key="4">
    <source>
        <dbReference type="ARBA" id="ARBA00022982"/>
    </source>
</evidence>
<evidence type="ECO:0000256" key="5">
    <source>
        <dbReference type="ARBA" id="ARBA00023004"/>
    </source>
</evidence>
<evidence type="ECO:0000256" key="1">
    <source>
        <dbReference type="ARBA" id="ARBA00022448"/>
    </source>
</evidence>
<evidence type="ECO:0000256" key="7">
    <source>
        <dbReference type="SAM" id="SignalP"/>
    </source>
</evidence>
<gene>
    <name evidence="9" type="ORF">HF682_16305</name>
</gene>
<comment type="caution">
    <text evidence="9">The sequence shown here is derived from an EMBL/GenBank/DDBJ whole genome shotgun (WGS) entry which is preliminary data.</text>
</comment>
<dbReference type="InterPro" id="IPR036909">
    <property type="entry name" value="Cyt_c-like_dom_sf"/>
</dbReference>
<evidence type="ECO:0000259" key="8">
    <source>
        <dbReference type="PROSITE" id="PS51007"/>
    </source>
</evidence>
<dbReference type="Gene3D" id="1.10.760.10">
    <property type="entry name" value="Cytochrome c-like domain"/>
    <property type="match status" value="1"/>
</dbReference>